<evidence type="ECO:0000313" key="3">
    <source>
        <dbReference type="WBParaSite" id="PEQ_0000402001-mRNA-1"/>
    </source>
</evidence>
<accession>A0A914RCK8</accession>
<evidence type="ECO:0000256" key="1">
    <source>
        <dbReference type="SAM" id="MobiDB-lite"/>
    </source>
</evidence>
<dbReference type="Proteomes" id="UP000887564">
    <property type="component" value="Unplaced"/>
</dbReference>
<evidence type="ECO:0000313" key="2">
    <source>
        <dbReference type="Proteomes" id="UP000887564"/>
    </source>
</evidence>
<feature type="region of interest" description="Disordered" evidence="1">
    <location>
        <begin position="60"/>
        <end position="84"/>
    </location>
</feature>
<sequence>MSNADESDIESSPSTPRNVTSGEETMVVGPSTSPLLPPHCVKKKSGGKLHFAFNLLKSVRSENNDEEGSDSEFNEDGFSQPSDRSIHLKSFRSISLFIIKQTSEEMRAFLQDGNSQYENDRRSRLVIRRTSTKLQHIRQRASTESIDEDQGLTQNLVRFFQLDR</sequence>
<name>A0A914RCK8_PAREQ</name>
<feature type="compositionally biased region" description="Polar residues" evidence="1">
    <location>
        <begin position="10"/>
        <end position="23"/>
    </location>
</feature>
<protein>
    <submittedName>
        <fullName evidence="3">Uncharacterized protein</fullName>
    </submittedName>
</protein>
<feature type="compositionally biased region" description="Acidic residues" evidence="1">
    <location>
        <begin position="64"/>
        <end position="75"/>
    </location>
</feature>
<keyword evidence="2" id="KW-1185">Reference proteome</keyword>
<feature type="region of interest" description="Disordered" evidence="1">
    <location>
        <begin position="1"/>
        <end position="41"/>
    </location>
</feature>
<dbReference type="WBParaSite" id="PEQ_0000402001-mRNA-1">
    <property type="protein sequence ID" value="PEQ_0000402001-mRNA-1"/>
    <property type="gene ID" value="PEQ_0000402001"/>
</dbReference>
<dbReference type="AlphaFoldDB" id="A0A914RCK8"/>
<organism evidence="2 3">
    <name type="scientific">Parascaris equorum</name>
    <name type="common">Equine roundworm</name>
    <dbReference type="NCBI Taxonomy" id="6256"/>
    <lineage>
        <taxon>Eukaryota</taxon>
        <taxon>Metazoa</taxon>
        <taxon>Ecdysozoa</taxon>
        <taxon>Nematoda</taxon>
        <taxon>Chromadorea</taxon>
        <taxon>Rhabditida</taxon>
        <taxon>Spirurina</taxon>
        <taxon>Ascaridomorpha</taxon>
        <taxon>Ascaridoidea</taxon>
        <taxon>Ascarididae</taxon>
        <taxon>Parascaris</taxon>
    </lineage>
</organism>
<reference evidence="3" key="1">
    <citation type="submission" date="2022-11" db="UniProtKB">
        <authorList>
            <consortium name="WormBaseParasite"/>
        </authorList>
    </citation>
    <scope>IDENTIFICATION</scope>
</reference>
<proteinExistence type="predicted"/>